<feature type="compositionally biased region" description="Low complexity" evidence="1">
    <location>
        <begin position="324"/>
        <end position="333"/>
    </location>
</feature>
<keyword evidence="2" id="KW-1133">Transmembrane helix</keyword>
<feature type="compositionally biased region" description="Basic and acidic residues" evidence="1">
    <location>
        <begin position="120"/>
        <end position="136"/>
    </location>
</feature>
<feature type="compositionally biased region" description="Low complexity" evidence="1">
    <location>
        <begin position="164"/>
        <end position="173"/>
    </location>
</feature>
<protein>
    <submittedName>
        <fullName evidence="3">Uncharacterized protein</fullName>
    </submittedName>
</protein>
<organism evidence="3 4">
    <name type="scientific">Dimargaris cristalligena</name>
    <dbReference type="NCBI Taxonomy" id="215637"/>
    <lineage>
        <taxon>Eukaryota</taxon>
        <taxon>Fungi</taxon>
        <taxon>Fungi incertae sedis</taxon>
        <taxon>Zoopagomycota</taxon>
        <taxon>Kickxellomycotina</taxon>
        <taxon>Dimargaritomycetes</taxon>
        <taxon>Dimargaritales</taxon>
        <taxon>Dimargaritaceae</taxon>
        <taxon>Dimargaris</taxon>
    </lineage>
</organism>
<feature type="compositionally biased region" description="Pro residues" evidence="1">
    <location>
        <begin position="25"/>
        <end position="34"/>
    </location>
</feature>
<feature type="compositionally biased region" description="Polar residues" evidence="1">
    <location>
        <begin position="61"/>
        <end position="81"/>
    </location>
</feature>
<keyword evidence="2" id="KW-0472">Membrane</keyword>
<keyword evidence="2" id="KW-0812">Transmembrane</keyword>
<evidence type="ECO:0000313" key="3">
    <source>
        <dbReference type="EMBL" id="RKP35904.1"/>
    </source>
</evidence>
<feature type="compositionally biased region" description="Polar residues" evidence="1">
    <location>
        <begin position="254"/>
        <end position="269"/>
    </location>
</feature>
<feature type="transmembrane region" description="Helical" evidence="2">
    <location>
        <begin position="416"/>
        <end position="444"/>
    </location>
</feature>
<keyword evidence="4" id="KW-1185">Reference proteome</keyword>
<name>A0A4P9ZQX8_9FUNG</name>
<dbReference type="Proteomes" id="UP000268162">
    <property type="component" value="Unassembled WGS sequence"/>
</dbReference>
<feature type="region of interest" description="Disordered" evidence="1">
    <location>
        <begin position="1"/>
        <end position="319"/>
    </location>
</feature>
<dbReference type="EMBL" id="ML002760">
    <property type="protein sequence ID" value="RKP35904.1"/>
    <property type="molecule type" value="Genomic_DNA"/>
</dbReference>
<reference evidence="4" key="1">
    <citation type="journal article" date="2018" name="Nat. Microbiol.">
        <title>Leveraging single-cell genomics to expand the fungal tree of life.</title>
        <authorList>
            <person name="Ahrendt S.R."/>
            <person name="Quandt C.A."/>
            <person name="Ciobanu D."/>
            <person name="Clum A."/>
            <person name="Salamov A."/>
            <person name="Andreopoulos B."/>
            <person name="Cheng J.F."/>
            <person name="Woyke T."/>
            <person name="Pelin A."/>
            <person name="Henrissat B."/>
            <person name="Reynolds N.K."/>
            <person name="Benny G.L."/>
            <person name="Smith M.E."/>
            <person name="James T.Y."/>
            <person name="Grigoriev I.V."/>
        </authorList>
    </citation>
    <scope>NUCLEOTIDE SEQUENCE [LARGE SCALE GENOMIC DNA]</scope>
    <source>
        <strain evidence="4">RSA 468</strain>
    </source>
</reference>
<evidence type="ECO:0000256" key="1">
    <source>
        <dbReference type="SAM" id="MobiDB-lite"/>
    </source>
</evidence>
<feature type="compositionally biased region" description="Polar residues" evidence="1">
    <location>
        <begin position="297"/>
        <end position="314"/>
    </location>
</feature>
<dbReference type="AlphaFoldDB" id="A0A4P9ZQX8"/>
<feature type="compositionally biased region" description="Polar residues" evidence="1">
    <location>
        <begin position="89"/>
        <end position="115"/>
    </location>
</feature>
<evidence type="ECO:0000313" key="4">
    <source>
        <dbReference type="Proteomes" id="UP000268162"/>
    </source>
</evidence>
<feature type="region of interest" description="Disordered" evidence="1">
    <location>
        <begin position="361"/>
        <end position="382"/>
    </location>
</feature>
<dbReference type="STRING" id="215637.A0A4P9ZQX8"/>
<evidence type="ECO:0000256" key="2">
    <source>
        <dbReference type="SAM" id="Phobius"/>
    </source>
</evidence>
<feature type="compositionally biased region" description="Pro residues" evidence="1">
    <location>
        <begin position="369"/>
        <end position="380"/>
    </location>
</feature>
<sequence>MSHYNGPPGSGPGPYPNGSRSDSPVGPPFPPSNSGPPSYNRNSYGLHNPGGAPRAPVNPYGPSTQTPVSNNHSPYGSQTSLPALANQAHRPNNRLTVNTDDILTDYYQDSATFANPTGGDPEKAGRRYLEGRDHGHPPPGHMELADLTTRTRMAGADPYSQRLPSSGHNSPHGHGSRAGTPTRFEHSHYVPPGPGGSRPPMAGGLTRPFANHPPGPHSPASAHPRSGPPPGPMGYGGAPSYGPGPDLTHRRPSETSTIYPSDSVSQYGQTPPMAHPSRQPPNQGRFAPGPGPGGPYSQLNNYSNHSIQNPNLATLDSPLPAGVTVSGGASSSSHNAMLSNPLPPGVTVSAQSSHLGIAIPPNNGAAPGGIPPSPPPPPLPYDKSPERYAAYETRGGCCSCCSCCGGCCSCCCIPPLVIFIIIALLCVGAGLGIYFAWPHIIAWIDTLKK</sequence>
<accession>A0A4P9ZQX8</accession>
<feature type="region of interest" description="Disordered" evidence="1">
    <location>
        <begin position="324"/>
        <end position="343"/>
    </location>
</feature>
<gene>
    <name evidence="3" type="ORF">BJ085DRAFT_32617</name>
</gene>
<proteinExistence type="predicted"/>